<sequence length="324" mass="38944">MKFIFTGTPTKREILLFLKNRKYSLLNKVNLKRDIIRRSITKYTHNDNLIVKFDKDDKMLMRFLFYRNLFRKFNTTLLCCKYDLENFYLHFLNYLFSFLNFASNLKTEKKKEKSLYFDEILEDDEFSSKNVLETQNKFGNIEKINEMSNDDLFNMNLLGIPHKNIPKRNKNLKKITESSKKTTESKNQKVLNFTKNTKKIDFTFKKLNKDNNVLKEVNVNINQKSEKDYHKELIKNTKMNSGYKNIIIKYTDKLITNHIKTGRNRKREIKFSEEINEEDVHNPSSVVPIIKRTRYQRNTTKNKNKEIVFIQNVDLDTFNLEEDF</sequence>
<dbReference type="AlphaFoldDB" id="A0AAX4JDQ9"/>
<dbReference type="EMBL" id="CP142732">
    <property type="protein sequence ID" value="WUR04021.1"/>
    <property type="molecule type" value="Genomic_DNA"/>
</dbReference>
<dbReference type="Proteomes" id="UP001334084">
    <property type="component" value="Chromosome 7"/>
</dbReference>
<evidence type="ECO:0000313" key="2">
    <source>
        <dbReference type="Proteomes" id="UP001334084"/>
    </source>
</evidence>
<dbReference type="RefSeq" id="XP_065330166.1">
    <property type="nucleotide sequence ID" value="XM_065474094.1"/>
</dbReference>
<gene>
    <name evidence="1" type="ORF">VNE69_07090</name>
</gene>
<dbReference type="GeneID" id="90541846"/>
<organism evidence="1 2">
    <name type="scientific">Vairimorpha necatrix</name>
    <dbReference type="NCBI Taxonomy" id="6039"/>
    <lineage>
        <taxon>Eukaryota</taxon>
        <taxon>Fungi</taxon>
        <taxon>Fungi incertae sedis</taxon>
        <taxon>Microsporidia</taxon>
        <taxon>Nosematidae</taxon>
        <taxon>Vairimorpha</taxon>
    </lineage>
</organism>
<reference evidence="1" key="1">
    <citation type="journal article" date="2024" name="BMC Genomics">
        <title>Functional annotation of a divergent genome using sequence and structure-based similarity.</title>
        <authorList>
            <person name="Svedberg D."/>
            <person name="Winiger R.R."/>
            <person name="Berg A."/>
            <person name="Sharma H."/>
            <person name="Tellgren-Roth C."/>
            <person name="Debrunner-Vossbrinck B.A."/>
            <person name="Vossbrinck C.R."/>
            <person name="Barandun J."/>
        </authorList>
    </citation>
    <scope>NUCLEOTIDE SEQUENCE</scope>
    <source>
        <strain evidence="1">Illinois isolate</strain>
    </source>
</reference>
<keyword evidence="2" id="KW-1185">Reference proteome</keyword>
<dbReference type="KEGG" id="vnx:VNE69_07090"/>
<accession>A0AAX4JDQ9</accession>
<protein>
    <submittedName>
        <fullName evidence="1">Uncharacterized protein</fullName>
    </submittedName>
</protein>
<proteinExistence type="predicted"/>
<evidence type="ECO:0000313" key="1">
    <source>
        <dbReference type="EMBL" id="WUR04021.1"/>
    </source>
</evidence>
<name>A0AAX4JDQ9_9MICR</name>